<feature type="chain" id="PRO_5032631255" evidence="4">
    <location>
        <begin position="21"/>
        <end position="934"/>
    </location>
</feature>
<gene>
    <name evidence="6" type="ORF">IZT61_11775</name>
</gene>
<feature type="domain" description="Outer membrane protein beta-barrel" evidence="5">
    <location>
        <begin position="774"/>
        <end position="923"/>
    </location>
</feature>
<evidence type="ECO:0000259" key="5">
    <source>
        <dbReference type="Pfam" id="PF14905"/>
    </source>
</evidence>
<dbReference type="KEGG" id="pex:IZT61_11775"/>
<keyword evidence="3" id="KW-0998">Cell outer membrane</keyword>
<name>A0A7U3SP87_9SPHI</name>
<sequence>MKKLLLSVCFLILISTVVKAQSTHTIKGRTIDTASTTLLAGTSVAILNAKDSTLVKFTRTTDNGLFEINGVKPGKFILLVSYPKYADFVDQFTLDSTNSVKDFGKINLTGKAQLLADVIIKGNRAGIKIKGDTTEFDPRAYNIEPNSKVEDLIKQFPGIQVDKDGKITAQGETITKVLVDGEEFFGDDPTLVTKNLRADMVDKIQLYDKKSDQATFTGIDDGQKTKTLNVQLKEDKKNGYFGKVEGGIATDKYYSGQAMFNRFWGKKKFSAYGITGNTGQVGLGWGDADKYGGNSFQVSDDGGIYFTGGGDDDFEGWGGQYNGEGIPVARTGGLHFDNKWNKDKESLNVNYKIGSIRLTGDRDDINQQNLTTSIINTEASKTFDKSMLKNKVDLTYEIKLDTTLTLKVGVDGTIKNSTNDQTEIRNSTNGQGEKLNYLNQTLTNDVDDKVFNINALLSKRLKKKGRTLSLSLSGSNSVSKGDGYLNSTAEFYRTSETTQDSTSIVNQNKVNDITNNVFKSNLTYTEPLSKTLTLAINYGLNLISGKSDRKSFNQSASGSYDILDPIFSNNYELDQTINQGGAIFNYKKDKTIISFGSKFSGVDYKQYDVYKDEYYKRNFINYMPQASYQYNFKQRSSLRLRYNGSTNQPSIDQIQPFRNNTDQLNTVIGNPDLDPSFRNNFNASYNSYKVLSDQYFWLSSSYSFTLNPIISDVTTSKGGKSTSRFVNLDDKMTTNFSLYSNFGRKIKAIDMNVGFNANFSANSSYNYITTDMITQLNKTKNSNYGVSLEVSKYQEKKYNFNVGFGPTYNVASASVNERGNSDGWGWNGSFWSSVQLPGKLEIGTDGNYQFNGKTQVLQETFERFIWNASVTKKFFKTENLKVSISGKDLLNQNVGFSRSAYNGNINQSTYTTIKRYFMLSVSWDFTKMGGVVKK</sequence>
<dbReference type="SUPFAM" id="SSF56935">
    <property type="entry name" value="Porins"/>
    <property type="match status" value="1"/>
</dbReference>
<evidence type="ECO:0000313" key="7">
    <source>
        <dbReference type="Proteomes" id="UP000594759"/>
    </source>
</evidence>
<comment type="subcellular location">
    <subcellularLocation>
        <location evidence="1">Cell outer membrane</location>
    </subcellularLocation>
</comment>
<dbReference type="Gene3D" id="2.40.170.20">
    <property type="entry name" value="TonB-dependent receptor, beta-barrel domain"/>
    <property type="match status" value="1"/>
</dbReference>
<dbReference type="RefSeq" id="WP_196097104.1">
    <property type="nucleotide sequence ID" value="NZ_CP064939.1"/>
</dbReference>
<keyword evidence="7" id="KW-1185">Reference proteome</keyword>
<keyword evidence="6" id="KW-0675">Receptor</keyword>
<evidence type="ECO:0000313" key="6">
    <source>
        <dbReference type="EMBL" id="QPH37791.1"/>
    </source>
</evidence>
<evidence type="ECO:0000256" key="2">
    <source>
        <dbReference type="ARBA" id="ARBA00023136"/>
    </source>
</evidence>
<dbReference type="Pfam" id="PF13620">
    <property type="entry name" value="CarboxypepD_reg"/>
    <property type="match status" value="1"/>
</dbReference>
<dbReference type="GO" id="GO:0030246">
    <property type="term" value="F:carbohydrate binding"/>
    <property type="evidence" value="ECO:0007669"/>
    <property type="project" value="InterPro"/>
</dbReference>
<proteinExistence type="predicted"/>
<dbReference type="Proteomes" id="UP000594759">
    <property type="component" value="Chromosome"/>
</dbReference>
<evidence type="ECO:0000256" key="4">
    <source>
        <dbReference type="SAM" id="SignalP"/>
    </source>
</evidence>
<accession>A0A7U3SP87</accession>
<dbReference type="Pfam" id="PF14905">
    <property type="entry name" value="OMP_b-brl_3"/>
    <property type="match status" value="2"/>
</dbReference>
<dbReference type="AlphaFoldDB" id="A0A7U3SP87"/>
<dbReference type="InterPro" id="IPR036942">
    <property type="entry name" value="Beta-barrel_TonB_sf"/>
</dbReference>
<protein>
    <submittedName>
        <fullName evidence="6">TonB-dependent receptor</fullName>
    </submittedName>
</protein>
<feature type="domain" description="Outer membrane protein beta-barrel" evidence="5">
    <location>
        <begin position="460"/>
        <end position="769"/>
    </location>
</feature>
<organism evidence="6 7">
    <name type="scientific">Pedobacter endophyticus</name>
    <dbReference type="NCBI Taxonomy" id="2789740"/>
    <lineage>
        <taxon>Bacteria</taxon>
        <taxon>Pseudomonadati</taxon>
        <taxon>Bacteroidota</taxon>
        <taxon>Sphingobacteriia</taxon>
        <taxon>Sphingobacteriales</taxon>
        <taxon>Sphingobacteriaceae</taxon>
        <taxon>Pedobacter</taxon>
    </lineage>
</organism>
<feature type="signal peptide" evidence="4">
    <location>
        <begin position="1"/>
        <end position="20"/>
    </location>
</feature>
<keyword evidence="2" id="KW-0472">Membrane</keyword>
<reference evidence="6 7" key="1">
    <citation type="submission" date="2020-11" db="EMBL/GenBank/DDBJ databases">
        <title>Pedobacter endophytica, an endophytic bacteria isolated form Carex pumila.</title>
        <authorList>
            <person name="Peng Y."/>
            <person name="Jiang L."/>
            <person name="Lee J."/>
        </authorList>
    </citation>
    <scope>NUCLEOTIDE SEQUENCE [LARGE SCALE GENOMIC DNA]</scope>
    <source>
        <strain evidence="6 7">JBR3-12</strain>
    </source>
</reference>
<dbReference type="GO" id="GO:0009279">
    <property type="term" value="C:cell outer membrane"/>
    <property type="evidence" value="ECO:0007669"/>
    <property type="project" value="UniProtKB-SubCell"/>
</dbReference>
<dbReference type="SUPFAM" id="SSF49452">
    <property type="entry name" value="Starch-binding domain-like"/>
    <property type="match status" value="1"/>
</dbReference>
<dbReference type="InterPro" id="IPR041700">
    <property type="entry name" value="OMP_b-brl_3"/>
</dbReference>
<evidence type="ECO:0000256" key="1">
    <source>
        <dbReference type="ARBA" id="ARBA00004442"/>
    </source>
</evidence>
<evidence type="ECO:0000256" key="3">
    <source>
        <dbReference type="ARBA" id="ARBA00023237"/>
    </source>
</evidence>
<dbReference type="InterPro" id="IPR013784">
    <property type="entry name" value="Carb-bd-like_fold"/>
</dbReference>
<dbReference type="EMBL" id="CP064939">
    <property type="protein sequence ID" value="QPH37791.1"/>
    <property type="molecule type" value="Genomic_DNA"/>
</dbReference>
<keyword evidence="4" id="KW-0732">Signal</keyword>